<sequence>MTKPNQSKSSKKASRKQQQQKEQPTKSSSNLKDSLAKMKNKRQAETATTKKSNQQKKQSTKTSAPPQADAPSRPESKILTPDFHYKIKLFIGNKRDLKQVSKPVLKMILTMSKIPAQYIKVKVEDDRFSVDTREFTRKFLLEQEYPEGVKVQSEENPIVKYDGHELTVILLLQTPVPKEVEEKHFAIAKSKHESYNIKLGDAVQPKKKLMQNMDEEHKKATKKRKRKQMEKDFEQQQEEKQNRKRQKRQEKRIKKKAVGDALQPRTQDQ</sequence>
<gene>
    <name evidence="2" type="ORF">PCOS0759_LOCUS7031</name>
</gene>
<dbReference type="AlphaFoldDB" id="A0A7S1KSE5"/>
<organism evidence="2">
    <name type="scientific">Percolomonas cosmopolitus</name>
    <dbReference type="NCBI Taxonomy" id="63605"/>
    <lineage>
        <taxon>Eukaryota</taxon>
        <taxon>Discoba</taxon>
        <taxon>Heterolobosea</taxon>
        <taxon>Tetramitia</taxon>
        <taxon>Eutetramitia</taxon>
        <taxon>Percolomonadidae</taxon>
        <taxon>Percolomonas</taxon>
    </lineage>
</organism>
<feature type="compositionally biased region" description="Low complexity" evidence="1">
    <location>
        <begin position="46"/>
        <end position="64"/>
    </location>
</feature>
<feature type="region of interest" description="Disordered" evidence="1">
    <location>
        <begin position="198"/>
        <end position="269"/>
    </location>
</feature>
<name>A0A7S1KSE5_9EUKA</name>
<evidence type="ECO:0000256" key="1">
    <source>
        <dbReference type="SAM" id="MobiDB-lite"/>
    </source>
</evidence>
<evidence type="ECO:0000313" key="2">
    <source>
        <dbReference type="EMBL" id="CAD9083777.1"/>
    </source>
</evidence>
<dbReference type="EMBL" id="HBGD01008551">
    <property type="protein sequence ID" value="CAD9083777.1"/>
    <property type="molecule type" value="Transcribed_RNA"/>
</dbReference>
<feature type="compositionally biased region" description="Basic and acidic residues" evidence="1">
    <location>
        <begin position="229"/>
        <end position="241"/>
    </location>
</feature>
<protein>
    <submittedName>
        <fullName evidence="2">Uncharacterized protein</fullName>
    </submittedName>
</protein>
<reference evidence="2" key="1">
    <citation type="submission" date="2021-01" db="EMBL/GenBank/DDBJ databases">
        <authorList>
            <person name="Corre E."/>
            <person name="Pelletier E."/>
            <person name="Niang G."/>
            <person name="Scheremetjew M."/>
            <person name="Finn R."/>
            <person name="Kale V."/>
            <person name="Holt S."/>
            <person name="Cochrane G."/>
            <person name="Meng A."/>
            <person name="Brown T."/>
            <person name="Cohen L."/>
        </authorList>
    </citation>
    <scope>NUCLEOTIDE SEQUENCE</scope>
    <source>
        <strain evidence="2">WS</strain>
    </source>
</reference>
<proteinExistence type="predicted"/>
<feature type="region of interest" description="Disordered" evidence="1">
    <location>
        <begin position="1"/>
        <end position="77"/>
    </location>
</feature>
<feature type="compositionally biased region" description="Basic residues" evidence="1">
    <location>
        <begin position="219"/>
        <end position="228"/>
    </location>
</feature>
<feature type="compositionally biased region" description="Basic residues" evidence="1">
    <location>
        <begin position="242"/>
        <end position="256"/>
    </location>
</feature>
<accession>A0A7S1KSE5</accession>
<feature type="compositionally biased region" description="Low complexity" evidence="1">
    <location>
        <begin position="16"/>
        <end position="29"/>
    </location>
</feature>